<dbReference type="GO" id="GO:0004521">
    <property type="term" value="F:RNA endonuclease activity"/>
    <property type="evidence" value="ECO:0007669"/>
    <property type="project" value="InterPro"/>
</dbReference>
<feature type="region of interest" description="Disordered" evidence="11">
    <location>
        <begin position="19"/>
        <end position="173"/>
    </location>
</feature>
<dbReference type="GO" id="GO:0046872">
    <property type="term" value="F:metal ion binding"/>
    <property type="evidence" value="ECO:0007669"/>
    <property type="project" value="UniProtKB-KW"/>
</dbReference>
<dbReference type="PANTHER" id="PTHR12439">
    <property type="entry name" value="PLACENTAL PROTEIN 11-RELATED"/>
    <property type="match status" value="1"/>
</dbReference>
<dbReference type="InterPro" id="IPR039787">
    <property type="entry name" value="ENDOU"/>
</dbReference>
<name>A0A2S3I8Y9_9POAL</name>
<evidence type="ECO:0000256" key="4">
    <source>
        <dbReference type="ARBA" id="ARBA00022722"/>
    </source>
</evidence>
<keyword evidence="5" id="KW-0479">Metal-binding</keyword>
<feature type="compositionally biased region" description="Basic and acidic residues" evidence="11">
    <location>
        <begin position="54"/>
        <end position="79"/>
    </location>
</feature>
<evidence type="ECO:0000256" key="3">
    <source>
        <dbReference type="ARBA" id="ARBA00011245"/>
    </source>
</evidence>
<dbReference type="GO" id="GO:0003723">
    <property type="term" value="F:RNA binding"/>
    <property type="evidence" value="ECO:0007669"/>
    <property type="project" value="UniProtKB-KW"/>
</dbReference>
<gene>
    <name evidence="13" type="ORF">PAHAL_7G238100</name>
</gene>
<dbReference type="InterPro" id="IPR037227">
    <property type="entry name" value="EndoU-like"/>
</dbReference>
<evidence type="ECO:0000256" key="2">
    <source>
        <dbReference type="ARBA" id="ARBA00010168"/>
    </source>
</evidence>
<feature type="compositionally biased region" description="Basic and acidic residues" evidence="11">
    <location>
        <begin position="19"/>
        <end position="36"/>
    </location>
</feature>
<evidence type="ECO:0000313" key="13">
    <source>
        <dbReference type="EMBL" id="PAN39375.1"/>
    </source>
</evidence>
<organism evidence="13">
    <name type="scientific">Panicum hallii</name>
    <dbReference type="NCBI Taxonomy" id="206008"/>
    <lineage>
        <taxon>Eukaryota</taxon>
        <taxon>Viridiplantae</taxon>
        <taxon>Streptophyta</taxon>
        <taxon>Embryophyta</taxon>
        <taxon>Tracheophyta</taxon>
        <taxon>Spermatophyta</taxon>
        <taxon>Magnoliopsida</taxon>
        <taxon>Liliopsida</taxon>
        <taxon>Poales</taxon>
        <taxon>Poaceae</taxon>
        <taxon>PACMAD clade</taxon>
        <taxon>Panicoideae</taxon>
        <taxon>Panicodae</taxon>
        <taxon>Paniceae</taxon>
        <taxon>Panicinae</taxon>
        <taxon>Panicum</taxon>
        <taxon>Panicum sect. Panicum</taxon>
    </lineage>
</organism>
<proteinExistence type="inferred from homology"/>
<evidence type="ECO:0000256" key="7">
    <source>
        <dbReference type="ARBA" id="ARBA00022801"/>
    </source>
</evidence>
<keyword evidence="6" id="KW-0255">Endonuclease</keyword>
<keyword evidence="4" id="KW-0540">Nuclease</keyword>
<comment type="cofactor">
    <cofactor evidence="1">
        <name>Mn(2+)</name>
        <dbReference type="ChEBI" id="CHEBI:29035"/>
    </cofactor>
</comment>
<keyword evidence="7" id="KW-0378">Hydrolase</keyword>
<keyword evidence="8" id="KW-0694">RNA-binding</keyword>
<dbReference type="GO" id="GO:0016829">
    <property type="term" value="F:lyase activity"/>
    <property type="evidence" value="ECO:0007669"/>
    <property type="project" value="UniProtKB-KW"/>
</dbReference>
<evidence type="ECO:0000256" key="10">
    <source>
        <dbReference type="ARBA" id="ARBA00023239"/>
    </source>
</evidence>
<evidence type="ECO:0000256" key="6">
    <source>
        <dbReference type="ARBA" id="ARBA00022759"/>
    </source>
</evidence>
<dbReference type="GO" id="GO:0016787">
    <property type="term" value="F:hydrolase activity"/>
    <property type="evidence" value="ECO:0007669"/>
    <property type="project" value="UniProtKB-KW"/>
</dbReference>
<dbReference type="InterPro" id="IPR018998">
    <property type="entry name" value="EndoU_C"/>
</dbReference>
<evidence type="ECO:0000256" key="9">
    <source>
        <dbReference type="ARBA" id="ARBA00023211"/>
    </source>
</evidence>
<evidence type="ECO:0000256" key="8">
    <source>
        <dbReference type="ARBA" id="ARBA00022884"/>
    </source>
</evidence>
<sequence>MEGLIKGLVHVAIDAVEDAVRDRGHGGGDDNDEAPRRGAPQRADPDADGEEDRDERSRSTWAEDKRHERRDDEGWERVGGRNQQHHGGRQNQYDGDDRRDGSSGRPQQQQQSQGYGRQQQEGERINDGGWQTVGEKKNHGRPQQSEAWNGYRKPPSEQQYSEDVDHQGVNVEPTREELNSLSKACSRLWELDMSRLVPGDDVLRKPTYSRFCALLDNYNPHQGYKEVVTQQDKHEEVAFIEEIARTAPIKYLHRYLVQKGEVSQDYEDFKRMLASLWFDLYGRGGNTNCSSAFEHVFVGEIKGRGQGENEVSGFHNWIQFYLEEAKGNVDYQGYIFPRRRGESPDSETQLLTVQFEWHGVLKSVSSTLIGVSPEFEVALYTLCFFVGGEDNRVDIGPYTVNIKCYRLGKNKIGSAFPIAEN</sequence>
<dbReference type="Pfam" id="PF09412">
    <property type="entry name" value="XendoU"/>
    <property type="match status" value="1"/>
</dbReference>
<dbReference type="Proteomes" id="UP000243499">
    <property type="component" value="Chromosome 7"/>
</dbReference>
<dbReference type="Gramene" id="PAN39375">
    <property type="protein sequence ID" value="PAN39375"/>
    <property type="gene ID" value="PAHAL_7G238100"/>
</dbReference>
<dbReference type="AlphaFoldDB" id="A0A2S3I8Y9"/>
<evidence type="ECO:0000256" key="5">
    <source>
        <dbReference type="ARBA" id="ARBA00022723"/>
    </source>
</evidence>
<evidence type="ECO:0000256" key="1">
    <source>
        <dbReference type="ARBA" id="ARBA00001936"/>
    </source>
</evidence>
<keyword evidence="10" id="KW-0456">Lyase</keyword>
<accession>A0A2S3I8Y9</accession>
<keyword evidence="9" id="KW-0464">Manganese</keyword>
<evidence type="ECO:0000256" key="11">
    <source>
        <dbReference type="SAM" id="MobiDB-lite"/>
    </source>
</evidence>
<dbReference type="SUPFAM" id="SSF142877">
    <property type="entry name" value="EndoU-like"/>
    <property type="match status" value="1"/>
</dbReference>
<feature type="domain" description="EndoU" evidence="12">
    <location>
        <begin position="148"/>
        <end position="421"/>
    </location>
</feature>
<dbReference type="CDD" id="cd21159">
    <property type="entry name" value="XendoU"/>
    <property type="match status" value="1"/>
</dbReference>
<dbReference type="PROSITE" id="PS51959">
    <property type="entry name" value="ENDOU"/>
    <property type="match status" value="1"/>
</dbReference>
<feature type="compositionally biased region" description="Low complexity" evidence="11">
    <location>
        <begin position="103"/>
        <end position="119"/>
    </location>
</feature>
<protein>
    <recommendedName>
        <fullName evidence="12">EndoU domain-containing protein</fullName>
    </recommendedName>
</protein>
<reference evidence="13" key="1">
    <citation type="submission" date="2018-04" db="EMBL/GenBank/DDBJ databases">
        <title>WGS assembly of Panicum hallii.</title>
        <authorList>
            <person name="Lovell J."/>
            <person name="Jenkins J."/>
            <person name="Lowry D."/>
            <person name="Mamidi S."/>
            <person name="Sreedasyam A."/>
            <person name="Weng X."/>
            <person name="Barry K."/>
            <person name="Bonette J."/>
            <person name="Campitelli B."/>
            <person name="Daum C."/>
            <person name="Gordon S."/>
            <person name="Gould B."/>
            <person name="Lipzen A."/>
            <person name="Macqueen A."/>
            <person name="Palacio-Mejia J."/>
            <person name="Plott C."/>
            <person name="Shakirov E."/>
            <person name="Shu S."/>
            <person name="Yoshinaga Y."/>
            <person name="Zane M."/>
            <person name="Rokhsar D."/>
            <person name="Grimwood J."/>
            <person name="Schmutz J."/>
            <person name="Juenger T."/>
        </authorList>
    </citation>
    <scope>NUCLEOTIDE SEQUENCE [LARGE SCALE GENOMIC DNA]</scope>
    <source>
        <strain evidence="13">FIL2</strain>
    </source>
</reference>
<dbReference type="PANTHER" id="PTHR12439:SF11">
    <property type="entry name" value="URIDYLATE-SPECIFIC ENDORIBONUCLEASE"/>
    <property type="match status" value="1"/>
</dbReference>
<evidence type="ECO:0000259" key="12">
    <source>
        <dbReference type="PROSITE" id="PS51959"/>
    </source>
</evidence>
<comment type="similarity">
    <text evidence="2">Belongs to the ENDOU family.</text>
</comment>
<comment type="subunit">
    <text evidence="3">Monomer.</text>
</comment>
<dbReference type="EMBL" id="CM008052">
    <property type="protein sequence ID" value="PAN39375.1"/>
    <property type="molecule type" value="Genomic_DNA"/>
</dbReference>